<feature type="signal peptide" evidence="1">
    <location>
        <begin position="1"/>
        <end position="24"/>
    </location>
</feature>
<feature type="chain" id="PRO_5034702867" description="Secreted protein" evidence="1">
    <location>
        <begin position="25"/>
        <end position="85"/>
    </location>
</feature>
<evidence type="ECO:0000313" key="3">
    <source>
        <dbReference type="Proteomes" id="UP000694413"/>
    </source>
</evidence>
<dbReference type="Proteomes" id="UP000694413">
    <property type="component" value="Unassembled WGS sequence"/>
</dbReference>
<accession>A0A8D2LYB9</accession>
<evidence type="ECO:0008006" key="4">
    <source>
        <dbReference type="Google" id="ProtNLM"/>
    </source>
</evidence>
<protein>
    <recommendedName>
        <fullName evidence="4">Secreted protein</fullName>
    </recommendedName>
</protein>
<sequence length="85" mass="9150">MLRKGKKKIIILPTLLHSLGTGSSRQGQCMEQTEEDQPIVLIPDPSTPQREASVGPILTCNCSSSPCRAGAELSGFRRQKKTKGG</sequence>
<reference evidence="2" key="2">
    <citation type="submission" date="2025-09" db="UniProtKB">
        <authorList>
            <consortium name="Ensembl"/>
        </authorList>
    </citation>
    <scope>IDENTIFICATION</scope>
</reference>
<keyword evidence="3" id="KW-1185">Reference proteome</keyword>
<proteinExistence type="predicted"/>
<dbReference type="Ensembl" id="ENSZALT00000000522.1">
    <property type="protein sequence ID" value="ENSZALP00000000325.1"/>
    <property type="gene ID" value="ENSZALG00000000367.1"/>
</dbReference>
<keyword evidence="1" id="KW-0732">Signal</keyword>
<dbReference type="AlphaFoldDB" id="A0A8D2LYB9"/>
<reference evidence="2" key="1">
    <citation type="submission" date="2025-08" db="UniProtKB">
        <authorList>
            <consortium name="Ensembl"/>
        </authorList>
    </citation>
    <scope>IDENTIFICATION</scope>
</reference>
<organism evidence="2 3">
    <name type="scientific">Zonotrichia albicollis</name>
    <name type="common">White-throated sparrow</name>
    <name type="synonym">Fringilla albicollis</name>
    <dbReference type="NCBI Taxonomy" id="44394"/>
    <lineage>
        <taxon>Eukaryota</taxon>
        <taxon>Metazoa</taxon>
        <taxon>Chordata</taxon>
        <taxon>Craniata</taxon>
        <taxon>Vertebrata</taxon>
        <taxon>Euteleostomi</taxon>
        <taxon>Archelosauria</taxon>
        <taxon>Archosauria</taxon>
        <taxon>Dinosauria</taxon>
        <taxon>Saurischia</taxon>
        <taxon>Theropoda</taxon>
        <taxon>Coelurosauria</taxon>
        <taxon>Aves</taxon>
        <taxon>Neognathae</taxon>
        <taxon>Neoaves</taxon>
        <taxon>Telluraves</taxon>
        <taxon>Australaves</taxon>
        <taxon>Passeriformes</taxon>
        <taxon>Passerellidae</taxon>
        <taxon>Zonotrichia</taxon>
    </lineage>
</organism>
<evidence type="ECO:0000256" key="1">
    <source>
        <dbReference type="SAM" id="SignalP"/>
    </source>
</evidence>
<name>A0A8D2LYB9_ZONAL</name>
<evidence type="ECO:0000313" key="2">
    <source>
        <dbReference type="Ensembl" id="ENSZALP00000000325.1"/>
    </source>
</evidence>